<organism evidence="2 3">
    <name type="scientific">Sphagnurus paluster</name>
    <dbReference type="NCBI Taxonomy" id="117069"/>
    <lineage>
        <taxon>Eukaryota</taxon>
        <taxon>Fungi</taxon>
        <taxon>Dikarya</taxon>
        <taxon>Basidiomycota</taxon>
        <taxon>Agaricomycotina</taxon>
        <taxon>Agaricomycetes</taxon>
        <taxon>Agaricomycetidae</taxon>
        <taxon>Agaricales</taxon>
        <taxon>Tricholomatineae</taxon>
        <taxon>Lyophyllaceae</taxon>
        <taxon>Sphagnurus</taxon>
    </lineage>
</organism>
<name>A0A9P7KLI9_9AGAR</name>
<feature type="compositionally biased region" description="Low complexity" evidence="1">
    <location>
        <begin position="195"/>
        <end position="204"/>
    </location>
</feature>
<feature type="compositionally biased region" description="Polar residues" evidence="1">
    <location>
        <begin position="241"/>
        <end position="254"/>
    </location>
</feature>
<protein>
    <submittedName>
        <fullName evidence="2">Uncharacterized protein</fullName>
    </submittedName>
</protein>
<proteinExistence type="predicted"/>
<evidence type="ECO:0000313" key="2">
    <source>
        <dbReference type="EMBL" id="KAG5651631.1"/>
    </source>
</evidence>
<keyword evidence="3" id="KW-1185">Reference proteome</keyword>
<accession>A0A9P7KLI9</accession>
<evidence type="ECO:0000256" key="1">
    <source>
        <dbReference type="SAM" id="MobiDB-lite"/>
    </source>
</evidence>
<feature type="region of interest" description="Disordered" evidence="1">
    <location>
        <begin position="171"/>
        <end position="254"/>
    </location>
</feature>
<reference evidence="2" key="1">
    <citation type="submission" date="2021-02" db="EMBL/GenBank/DDBJ databases">
        <authorList>
            <person name="Nieuwenhuis M."/>
            <person name="Van De Peppel L.J.J."/>
        </authorList>
    </citation>
    <scope>NUCLEOTIDE SEQUENCE</scope>
    <source>
        <strain evidence="2">D49</strain>
    </source>
</reference>
<evidence type="ECO:0000313" key="3">
    <source>
        <dbReference type="Proteomes" id="UP000717328"/>
    </source>
</evidence>
<sequence length="254" mass="27923">MPALKPDTDVARSFIAWGGFHEMKPIPAETPLPTSQLFRSDGIDQARMRRALRDYSAMLHESSPFETFKDFDSSKESTLTPVLDWEPLPGHESTTTDTPMPSAIHAEVAQKELHTLEAILTPKPTIAPAATSETSSTTITVEVAQETPGPATPLPVAPKMPASVVEAEAIAARITQSPIRPPKQKQKQKQKNKKPQAPTTARPTQQPPPQKSLREIRNEALQARQSEFAKREQAKAEEPQTVKSKLSSFFGSIF</sequence>
<dbReference type="EMBL" id="JABCKI010000218">
    <property type="protein sequence ID" value="KAG5651631.1"/>
    <property type="molecule type" value="Genomic_DNA"/>
</dbReference>
<feature type="compositionally biased region" description="Basic and acidic residues" evidence="1">
    <location>
        <begin position="227"/>
        <end position="240"/>
    </location>
</feature>
<dbReference type="AlphaFoldDB" id="A0A9P7KLI9"/>
<gene>
    <name evidence="2" type="ORF">H0H81_008008</name>
</gene>
<feature type="compositionally biased region" description="Basic residues" evidence="1">
    <location>
        <begin position="182"/>
        <end position="194"/>
    </location>
</feature>
<reference evidence="2" key="2">
    <citation type="submission" date="2021-10" db="EMBL/GenBank/DDBJ databases">
        <title>Phylogenomics reveals ancestral predisposition of the termite-cultivated fungus Termitomyces towards a domesticated lifestyle.</title>
        <authorList>
            <person name="Auxier B."/>
            <person name="Grum-Grzhimaylo A."/>
            <person name="Cardenas M.E."/>
            <person name="Lodge J.D."/>
            <person name="Laessoe T."/>
            <person name="Pedersen O."/>
            <person name="Smith M.E."/>
            <person name="Kuyper T.W."/>
            <person name="Franco-Molano E.A."/>
            <person name="Baroni T.J."/>
            <person name="Aanen D.K."/>
        </authorList>
    </citation>
    <scope>NUCLEOTIDE SEQUENCE</scope>
    <source>
        <strain evidence="2">D49</strain>
    </source>
</reference>
<dbReference type="OrthoDB" id="3362336at2759"/>
<dbReference type="Proteomes" id="UP000717328">
    <property type="component" value="Unassembled WGS sequence"/>
</dbReference>
<comment type="caution">
    <text evidence="2">The sequence shown here is derived from an EMBL/GenBank/DDBJ whole genome shotgun (WGS) entry which is preliminary data.</text>
</comment>